<name>A0AA96WF44_9CYAN</name>
<protein>
    <submittedName>
        <fullName evidence="2">Glycine zipper family protein</fullName>
    </submittedName>
</protein>
<proteinExistence type="predicted"/>
<feature type="region of interest" description="Disordered" evidence="1">
    <location>
        <begin position="1"/>
        <end position="25"/>
    </location>
</feature>
<accession>A0AA96WF44</accession>
<sequence>MAELEDFEPASANPDPITGEPGAHPVGTGVGAAAVGAAATAIGATAGPIGAVVGAVVGSVIGGLVGKSAAEATNPTIEEAYWREQHQNRTDLHPERSYEAYQLAYQLGYESYVARAEQRTTYQEVEPELEREYERRNDGSSVEWNDAKYAVRDAWERARRNDFFYRADLYWRENYRSQPYSDSGFSYEDYQPAYRTGYEGYVEYAETGESYDEIESELRRSYEENYGTSGLAWEDAKHAVRDGWNWAEQKFQV</sequence>
<organism evidence="2">
    <name type="scientific">Leptolyngbya sp. NK1-12</name>
    <dbReference type="NCBI Taxonomy" id="2547451"/>
    <lineage>
        <taxon>Bacteria</taxon>
        <taxon>Bacillati</taxon>
        <taxon>Cyanobacteriota</taxon>
        <taxon>Cyanophyceae</taxon>
        <taxon>Leptolyngbyales</taxon>
        <taxon>Leptolyngbyaceae</taxon>
        <taxon>Leptolyngbya group</taxon>
        <taxon>Leptolyngbya</taxon>
    </lineage>
</organism>
<reference evidence="2" key="1">
    <citation type="submission" date="2020-05" db="EMBL/GenBank/DDBJ databases">
        <authorList>
            <person name="Zhu T."/>
            <person name="Keshari N."/>
            <person name="Lu X."/>
        </authorList>
    </citation>
    <scope>NUCLEOTIDE SEQUENCE</scope>
    <source>
        <strain evidence="2">NK1-12</strain>
    </source>
</reference>
<evidence type="ECO:0000313" key="2">
    <source>
        <dbReference type="EMBL" id="WNZ24064.1"/>
    </source>
</evidence>
<gene>
    <name evidence="2" type="ORF">HJG54_15150</name>
</gene>
<dbReference type="AlphaFoldDB" id="A0AA96WF44"/>
<dbReference type="EMBL" id="CP053586">
    <property type="protein sequence ID" value="WNZ24064.1"/>
    <property type="molecule type" value="Genomic_DNA"/>
</dbReference>
<dbReference type="RefSeq" id="WP_316429654.1">
    <property type="nucleotide sequence ID" value="NZ_CP053586.1"/>
</dbReference>
<evidence type="ECO:0000256" key="1">
    <source>
        <dbReference type="SAM" id="MobiDB-lite"/>
    </source>
</evidence>